<comment type="pathway">
    <text evidence="1 6">Carbohydrate biosynthesis; dTDP-L-rhamnose biosynthesis.</text>
</comment>
<dbReference type="EC" id="1.1.1.133" evidence="3 6"/>
<feature type="domain" description="RmlD-like substrate binding" evidence="7">
    <location>
        <begin position="1"/>
        <end position="277"/>
    </location>
</feature>
<dbReference type="FunCoup" id="Q2LUS7">
    <property type="interactions" value="414"/>
</dbReference>
<dbReference type="Gene3D" id="3.90.25.10">
    <property type="entry name" value="UDP-galactose 4-epimerase, domain 1"/>
    <property type="match status" value="1"/>
</dbReference>
<evidence type="ECO:0000256" key="6">
    <source>
        <dbReference type="RuleBase" id="RU364082"/>
    </source>
</evidence>
<name>Q2LUS7_SYNAS</name>
<dbReference type="GO" id="GO:0008831">
    <property type="term" value="F:dTDP-4-dehydrorhamnose reductase activity"/>
    <property type="evidence" value="ECO:0007669"/>
    <property type="project" value="UniProtKB-EC"/>
</dbReference>
<dbReference type="NCBIfam" id="TIGR01214">
    <property type="entry name" value="rmlD"/>
    <property type="match status" value="1"/>
</dbReference>
<sequence>MKILIFGHRGMLGSELMMRLQANHEVAGQDIPEIDITSYDACRQAILSIKPDLAVNATAFTDVDACETRREECFAVNALGVGHLALICRDMGIKLVHFSTDYVFNGRRKTPYAEEDFCDPLNVYGLSKLEGEKRLQEAGCDHLLIRTAWLYGKNGKNFVRAILARAETDPVLDVVDDQRGCPTYSADLSDAVGFLIEGGHSGIYHVTNSGQCTWYEFACRILKSSGILDVEVRPTTSDKLARPACRSPYSVLNCEKYFRDTGHAMRHWTEALNDYLSVIRKEVDLKS</sequence>
<comment type="similarity">
    <text evidence="2 6">Belongs to the dTDP-4-dehydrorhamnose reductase family.</text>
</comment>
<dbReference type="eggNOG" id="COG1091">
    <property type="taxonomic scope" value="Bacteria"/>
</dbReference>
<protein>
    <recommendedName>
        <fullName evidence="4 6">dTDP-4-dehydrorhamnose reductase</fullName>
        <ecNumber evidence="3 6">1.1.1.133</ecNumber>
    </recommendedName>
</protein>
<dbReference type="InterPro" id="IPR005913">
    <property type="entry name" value="dTDP_dehydrorham_reduct"/>
</dbReference>
<comment type="catalytic activity">
    <reaction evidence="5">
        <text>dTDP-beta-L-rhamnose + NADP(+) = dTDP-4-dehydro-beta-L-rhamnose + NADPH + H(+)</text>
        <dbReference type="Rhea" id="RHEA:21796"/>
        <dbReference type="ChEBI" id="CHEBI:15378"/>
        <dbReference type="ChEBI" id="CHEBI:57510"/>
        <dbReference type="ChEBI" id="CHEBI:57783"/>
        <dbReference type="ChEBI" id="CHEBI:58349"/>
        <dbReference type="ChEBI" id="CHEBI:62830"/>
        <dbReference type="EC" id="1.1.1.133"/>
    </reaction>
</comment>
<evidence type="ECO:0000256" key="4">
    <source>
        <dbReference type="ARBA" id="ARBA00017099"/>
    </source>
</evidence>
<keyword evidence="6" id="KW-0521">NADP</keyword>
<gene>
    <name evidence="8" type="ORF">SYN_01394</name>
</gene>
<dbReference type="Gene3D" id="3.40.50.720">
    <property type="entry name" value="NAD(P)-binding Rossmann-like Domain"/>
    <property type="match status" value="1"/>
</dbReference>
<accession>Q2LUS7</accession>
<dbReference type="InterPro" id="IPR036291">
    <property type="entry name" value="NAD(P)-bd_dom_sf"/>
</dbReference>
<dbReference type="InterPro" id="IPR029903">
    <property type="entry name" value="RmlD-like-bd"/>
</dbReference>
<keyword evidence="6 8" id="KW-0560">Oxidoreductase</keyword>
<dbReference type="CDD" id="cd05254">
    <property type="entry name" value="dTDP_HR_like_SDR_e"/>
    <property type="match status" value="1"/>
</dbReference>
<evidence type="ECO:0000256" key="5">
    <source>
        <dbReference type="ARBA" id="ARBA00048200"/>
    </source>
</evidence>
<evidence type="ECO:0000256" key="1">
    <source>
        <dbReference type="ARBA" id="ARBA00004781"/>
    </source>
</evidence>
<dbReference type="GO" id="GO:0005829">
    <property type="term" value="C:cytosol"/>
    <property type="evidence" value="ECO:0007669"/>
    <property type="project" value="TreeGrafter"/>
</dbReference>
<dbReference type="GO" id="GO:0019305">
    <property type="term" value="P:dTDP-rhamnose biosynthetic process"/>
    <property type="evidence" value="ECO:0007669"/>
    <property type="project" value="UniProtKB-UniPathway"/>
</dbReference>
<proteinExistence type="inferred from homology"/>
<evidence type="ECO:0000313" key="9">
    <source>
        <dbReference type="Proteomes" id="UP000001933"/>
    </source>
</evidence>
<evidence type="ECO:0000259" key="7">
    <source>
        <dbReference type="Pfam" id="PF04321"/>
    </source>
</evidence>
<keyword evidence="9" id="KW-1185">Reference proteome</keyword>
<evidence type="ECO:0000313" key="8">
    <source>
        <dbReference type="EMBL" id="ABC77835.1"/>
    </source>
</evidence>
<dbReference type="InParanoid" id="Q2LUS7"/>
<dbReference type="UniPathway" id="UPA00124"/>
<dbReference type="KEGG" id="sat:SYN_01394"/>
<evidence type="ECO:0000256" key="3">
    <source>
        <dbReference type="ARBA" id="ARBA00012929"/>
    </source>
</evidence>
<organism evidence="8 9">
    <name type="scientific">Syntrophus aciditrophicus (strain SB)</name>
    <dbReference type="NCBI Taxonomy" id="56780"/>
    <lineage>
        <taxon>Bacteria</taxon>
        <taxon>Pseudomonadati</taxon>
        <taxon>Thermodesulfobacteriota</taxon>
        <taxon>Syntrophia</taxon>
        <taxon>Syntrophales</taxon>
        <taxon>Syntrophaceae</taxon>
        <taxon>Syntrophus</taxon>
    </lineage>
</organism>
<dbReference type="Proteomes" id="UP000001933">
    <property type="component" value="Chromosome"/>
</dbReference>
<dbReference type="PANTHER" id="PTHR10491:SF4">
    <property type="entry name" value="METHIONINE ADENOSYLTRANSFERASE 2 SUBUNIT BETA"/>
    <property type="match status" value="1"/>
</dbReference>
<dbReference type="EMBL" id="CP000252">
    <property type="protein sequence ID" value="ABC77835.1"/>
    <property type="molecule type" value="Genomic_DNA"/>
</dbReference>
<dbReference type="SUPFAM" id="SSF51735">
    <property type="entry name" value="NAD(P)-binding Rossmann-fold domains"/>
    <property type="match status" value="1"/>
</dbReference>
<dbReference type="OrthoDB" id="9803892at2"/>
<dbReference type="HOGENOM" id="CLU_045518_1_2_7"/>
<reference evidence="8 9" key="1">
    <citation type="journal article" date="2007" name="Proc. Natl. Acad. Sci. U.S.A.">
        <title>The genome of Syntrophus aciditrophicus: life at the thermodynamic limit of microbial growth.</title>
        <authorList>
            <person name="McInerney M.J."/>
            <person name="Rohlin L."/>
            <person name="Mouttaki H."/>
            <person name="Kim U."/>
            <person name="Krupp R.S."/>
            <person name="Rios-Hernandez L."/>
            <person name="Sieber J."/>
            <person name="Struchtemeyer C.G."/>
            <person name="Bhattacharyya A."/>
            <person name="Campbell J.W."/>
            <person name="Gunsalus R.P."/>
        </authorList>
    </citation>
    <scope>NUCLEOTIDE SEQUENCE [LARGE SCALE GENOMIC DNA]</scope>
    <source>
        <strain evidence="8 9">SB</strain>
    </source>
</reference>
<dbReference type="Pfam" id="PF04321">
    <property type="entry name" value="RmlD_sub_bind"/>
    <property type="match status" value="1"/>
</dbReference>
<dbReference type="RefSeq" id="WP_011417856.1">
    <property type="nucleotide sequence ID" value="NC_007759.1"/>
</dbReference>
<comment type="function">
    <text evidence="6">Catalyzes the reduction of dTDP-6-deoxy-L-lyxo-4-hexulose to yield dTDP-L-rhamnose.</text>
</comment>
<dbReference type="PANTHER" id="PTHR10491">
    <property type="entry name" value="DTDP-4-DEHYDRORHAMNOSE REDUCTASE"/>
    <property type="match status" value="1"/>
</dbReference>
<dbReference type="STRING" id="56780.SYN_01394"/>
<dbReference type="AlphaFoldDB" id="Q2LUS7"/>
<evidence type="ECO:0000256" key="2">
    <source>
        <dbReference type="ARBA" id="ARBA00010944"/>
    </source>
</evidence>